<dbReference type="Gene3D" id="3.30.230.10">
    <property type="match status" value="1"/>
</dbReference>
<organism evidence="2">
    <name type="scientific">human gut metagenome</name>
    <dbReference type="NCBI Taxonomy" id="408170"/>
    <lineage>
        <taxon>unclassified sequences</taxon>
        <taxon>metagenomes</taxon>
        <taxon>organismal metagenomes</taxon>
    </lineage>
</organism>
<dbReference type="Gene3D" id="1.10.8.60">
    <property type="match status" value="1"/>
</dbReference>
<dbReference type="Pfam" id="PF20436">
    <property type="entry name" value="LonB_AAA-LID"/>
    <property type="match status" value="1"/>
</dbReference>
<reference evidence="2" key="1">
    <citation type="journal article" date="2013" name="Environ. Microbiol.">
        <title>Microbiota from the distal guts of lean and obese adolescents exhibit partial functional redundancy besides clear differences in community structure.</title>
        <authorList>
            <person name="Ferrer M."/>
            <person name="Ruiz A."/>
            <person name="Lanza F."/>
            <person name="Haange S.B."/>
            <person name="Oberbach A."/>
            <person name="Till H."/>
            <person name="Bargiela R."/>
            <person name="Campoy C."/>
            <person name="Segura M.T."/>
            <person name="Richter M."/>
            <person name="von Bergen M."/>
            <person name="Seifert J."/>
            <person name="Suarez A."/>
        </authorList>
    </citation>
    <scope>NUCLEOTIDE SEQUENCE</scope>
</reference>
<protein>
    <submittedName>
        <fullName evidence="2">ATP-dependent protease</fullName>
    </submittedName>
</protein>
<evidence type="ECO:0000259" key="1">
    <source>
        <dbReference type="Pfam" id="PF20436"/>
    </source>
</evidence>
<evidence type="ECO:0000313" key="2">
    <source>
        <dbReference type="EMBL" id="EKC76412.1"/>
    </source>
</evidence>
<dbReference type="SUPFAM" id="SSF54211">
    <property type="entry name" value="Ribosomal protein S5 domain 2-like"/>
    <property type="match status" value="1"/>
</dbReference>
<comment type="caution">
    <text evidence="2">The sequence shown here is derived from an EMBL/GenBank/DDBJ whole genome shotgun (WGS) entry which is preliminary data.</text>
</comment>
<keyword evidence="2" id="KW-0378">Hydrolase</keyword>
<dbReference type="InterPro" id="IPR014721">
    <property type="entry name" value="Ribsml_uS5_D2-typ_fold_subgr"/>
</dbReference>
<dbReference type="GO" id="GO:0006508">
    <property type="term" value="P:proteolysis"/>
    <property type="evidence" value="ECO:0007669"/>
    <property type="project" value="UniProtKB-KW"/>
</dbReference>
<dbReference type="GO" id="GO:0008233">
    <property type="term" value="F:peptidase activity"/>
    <property type="evidence" value="ECO:0007669"/>
    <property type="project" value="UniProtKB-KW"/>
</dbReference>
<keyword evidence="2" id="KW-0645">Protease</keyword>
<feature type="non-terminal residue" evidence="2">
    <location>
        <position position="1"/>
    </location>
</feature>
<gene>
    <name evidence="2" type="ORF">OBE_00854</name>
</gene>
<feature type="non-terminal residue" evidence="2">
    <location>
        <position position="209"/>
    </location>
</feature>
<proteinExistence type="predicted"/>
<feature type="domain" description="LonB AAA+ ATPase LID" evidence="1">
    <location>
        <begin position="28"/>
        <end position="92"/>
    </location>
</feature>
<dbReference type="InterPro" id="IPR020568">
    <property type="entry name" value="Ribosomal_Su5_D2-typ_SF"/>
</dbReference>
<sequence>DDAPLTLENMNKLARVVEGFCQTEELPPLDRSGMAKVIEFASRLANDQTKLSTRFSEITQIVGEAATLAKLKREKVITGKIVDEALAQRIERVQKYNQKYLDMINNSTLLIDTEGFKVGQINGLTVMSIGDYSFGLPARITANTYVGKNGIIDIEREVEMSGSSHSKGILILSGYLGEMFAQDMPLSLTASLCFEQLYNGVDGDSASST</sequence>
<dbReference type="InterPro" id="IPR046843">
    <property type="entry name" value="LonB_AAA-LID"/>
</dbReference>
<dbReference type="EMBL" id="AJWZ01000582">
    <property type="protein sequence ID" value="EKC76412.1"/>
    <property type="molecule type" value="Genomic_DNA"/>
</dbReference>
<dbReference type="AlphaFoldDB" id="K1TTN7"/>
<accession>K1TTN7</accession>
<name>K1TTN7_9ZZZZ</name>